<dbReference type="KEGG" id="uli:ETAA1_09190"/>
<dbReference type="RefSeq" id="WP_145234699.1">
    <property type="nucleotide sequence ID" value="NZ_CP036273.1"/>
</dbReference>
<dbReference type="OrthoDB" id="244263at2"/>
<evidence type="ECO:0000256" key="1">
    <source>
        <dbReference type="SAM" id="MobiDB-lite"/>
    </source>
</evidence>
<evidence type="ECO:0000313" key="3">
    <source>
        <dbReference type="Proteomes" id="UP000319576"/>
    </source>
</evidence>
<proteinExistence type="predicted"/>
<dbReference type="InterPro" id="IPR052894">
    <property type="entry name" value="AsmA-related"/>
</dbReference>
<feature type="region of interest" description="Disordered" evidence="1">
    <location>
        <begin position="1011"/>
        <end position="1032"/>
    </location>
</feature>
<evidence type="ECO:0000313" key="2">
    <source>
        <dbReference type="EMBL" id="QDU19017.1"/>
    </source>
</evidence>
<dbReference type="GO" id="GO:0005886">
    <property type="term" value="C:plasma membrane"/>
    <property type="evidence" value="ECO:0007669"/>
    <property type="project" value="TreeGrafter"/>
</dbReference>
<accession>A0A517XNE5</accession>
<dbReference type="PANTHER" id="PTHR30441:SF8">
    <property type="entry name" value="DUF748 DOMAIN-CONTAINING PROTEIN"/>
    <property type="match status" value="1"/>
</dbReference>
<organism evidence="2 3">
    <name type="scientific">Urbifossiella limnaea</name>
    <dbReference type="NCBI Taxonomy" id="2528023"/>
    <lineage>
        <taxon>Bacteria</taxon>
        <taxon>Pseudomonadati</taxon>
        <taxon>Planctomycetota</taxon>
        <taxon>Planctomycetia</taxon>
        <taxon>Gemmatales</taxon>
        <taxon>Gemmataceae</taxon>
        <taxon>Urbifossiella</taxon>
    </lineage>
</organism>
<protein>
    <recommendedName>
        <fullName evidence="4">DUF748 domain-containing protein</fullName>
    </recommendedName>
</protein>
<dbReference type="PANTHER" id="PTHR30441">
    <property type="entry name" value="DUF748 DOMAIN-CONTAINING PROTEIN"/>
    <property type="match status" value="1"/>
</dbReference>
<reference evidence="2 3" key="1">
    <citation type="submission" date="2019-02" db="EMBL/GenBank/DDBJ databases">
        <title>Deep-cultivation of Planctomycetes and their phenomic and genomic characterization uncovers novel biology.</title>
        <authorList>
            <person name="Wiegand S."/>
            <person name="Jogler M."/>
            <person name="Boedeker C."/>
            <person name="Pinto D."/>
            <person name="Vollmers J."/>
            <person name="Rivas-Marin E."/>
            <person name="Kohn T."/>
            <person name="Peeters S.H."/>
            <person name="Heuer A."/>
            <person name="Rast P."/>
            <person name="Oberbeckmann S."/>
            <person name="Bunk B."/>
            <person name="Jeske O."/>
            <person name="Meyerdierks A."/>
            <person name="Storesund J.E."/>
            <person name="Kallscheuer N."/>
            <person name="Luecker S."/>
            <person name="Lage O.M."/>
            <person name="Pohl T."/>
            <person name="Merkel B.J."/>
            <person name="Hornburger P."/>
            <person name="Mueller R.-W."/>
            <person name="Bruemmer F."/>
            <person name="Labrenz M."/>
            <person name="Spormann A.M."/>
            <person name="Op den Camp H."/>
            <person name="Overmann J."/>
            <person name="Amann R."/>
            <person name="Jetten M.S.M."/>
            <person name="Mascher T."/>
            <person name="Medema M.H."/>
            <person name="Devos D.P."/>
            <person name="Kaster A.-K."/>
            <person name="Ovreas L."/>
            <person name="Rohde M."/>
            <person name="Galperin M.Y."/>
            <person name="Jogler C."/>
        </authorList>
    </citation>
    <scope>NUCLEOTIDE SEQUENCE [LARGE SCALE GENOMIC DNA]</scope>
    <source>
        <strain evidence="2 3">ETA_A1</strain>
    </source>
</reference>
<dbReference type="GO" id="GO:0090313">
    <property type="term" value="P:regulation of protein targeting to membrane"/>
    <property type="evidence" value="ECO:0007669"/>
    <property type="project" value="TreeGrafter"/>
</dbReference>
<name>A0A517XNE5_9BACT</name>
<keyword evidence="3" id="KW-1185">Reference proteome</keyword>
<gene>
    <name evidence="2" type="ORF">ETAA1_09190</name>
</gene>
<evidence type="ECO:0008006" key="4">
    <source>
        <dbReference type="Google" id="ProtNLM"/>
    </source>
</evidence>
<sequence length="1331" mass="143666">MASTGLRDRAINTILASPSVTASSEAASLGWFTPLSVRGLALTSSNKRVDIRLEDMGSDRSPLRLLSTAPDLGTIRVSKPHVRLVLPLDVDIQGARHRLEPTFTAVATDAALTVYLVGQDEPVLEVDGIDLTARVENTEDGRVLSLDPLVVFDRRKLTPKLAKTLVYLFDPTLANTPDVTGEVSLSLDKLRVPLGVPKEDAIKRMEVEGKVTLHRVASDFRNPTRQAVVHLVAALNGKQPTEVVRLAQDAEIRFRVKDGRLHHEGLRLGFPDIDPDLVVTSHGSVGLDKSLDLHVELPRLDKAQRAAKGPARCRITGTVDSPKIAVADASLVLRQHDRTVPIIAADGMTLTMQVETTPAGAVLAVDPVEVFKRAKLNVVAPNGLVSLIVPDVEVERQVTGEVSLALSRVRIPLGGGPDQLGKGLEAEGTLTLHDVTTEVKKPMWQAVTKLLADMSGKPPSNVVRLADGAEIRFRVKDGRLHHEGLRIGFPGIDPDLVVTSRGSIGTDETLDLHVELPRLDKAQRAAKGPARCHITGTIDNPKIAVEDASLVLRQHDRAVPIIAADGMTLTMQVETTPAGAVLAVDPVEVFKRAKLNVVAPNGLVSLIVPDVEVERQVTGEVSLALSRVRIPLGGGPDQLGKGLEAEGTLTLHDVTTEVKKPMWQAVTKLLADMSGKPPSNVVRLADGAEIRFRVKDGRLHHEGLRIGFPGIDPDLVVTSRGSIGTDETLDLHVELPRLRKDKRDGGPVKCHVTGTLSDPKIAVPDASLVVQLTETGKAALTVENVNLVFGVETSKAGRVLTLAPVTVLEKRKVTPEVGDQLLKLIAPTLSDLSGVQGELSLSFDTFRVPLGVPKAEAVKRVELAGKLHLHQITVSTKTPLVQTTVKLLADMYGKQPSDVVRIVKNAEVRFQVREGRVHHEGMRFGFPDISPDLIALSRGSVGFDSSLDLELEVPRLVLKKKDAPAPKALPPVRFRITGTIDTPVVTEIKQEKDKPPQGAGLDDPAQLVQVGSLDPVRGPDTDPTVGTKDESRAPPVEIKAVIRISRQLIDDVVAHKEVEAAVPYRAKVLGFSTQGVIDGTGKLSVDMSAVEGDGVFIVNAQGSAQTFVRGVRGPVVATGTAWGPFTSRTLVRFDGRNFSVVETTPWSEVHGHLDRVEGRRGGPIGRIAGRLAMPVGRRLVPRAEREATPIANYLLANYANELGGKISARLNQRTAVERSLARLFPETKDWGFQLSTHPQYIQAAYGPRGSAAPVLPDNPGRPAETRLELWLRTTTKEAQSLEQLTRRPLAKQLVQRYLEATLPELAALTEERTVHSIGQWLVLSIGVPKPD</sequence>
<dbReference type="Proteomes" id="UP000319576">
    <property type="component" value="Chromosome"/>
</dbReference>
<dbReference type="EMBL" id="CP036273">
    <property type="protein sequence ID" value="QDU19017.1"/>
    <property type="molecule type" value="Genomic_DNA"/>
</dbReference>